<keyword evidence="3" id="KW-1185">Reference proteome</keyword>
<name>A0A822Z7I5_NELNU</name>
<evidence type="ECO:0000259" key="1">
    <source>
        <dbReference type="Pfam" id="PF26138"/>
    </source>
</evidence>
<dbReference type="AlphaFoldDB" id="A0A822Z7I5"/>
<organism evidence="2 3">
    <name type="scientific">Nelumbo nucifera</name>
    <name type="common">Sacred lotus</name>
    <dbReference type="NCBI Taxonomy" id="4432"/>
    <lineage>
        <taxon>Eukaryota</taxon>
        <taxon>Viridiplantae</taxon>
        <taxon>Streptophyta</taxon>
        <taxon>Embryophyta</taxon>
        <taxon>Tracheophyta</taxon>
        <taxon>Spermatophyta</taxon>
        <taxon>Magnoliopsida</taxon>
        <taxon>Proteales</taxon>
        <taxon>Nelumbonaceae</taxon>
        <taxon>Nelumbo</taxon>
    </lineage>
</organism>
<sequence length="81" mass="9428">MDSSYLKLCDLLRSVGKLRDTRQMEVDEMVACFLNILAHDVKNREQQWHFRLLGSTISKCFNLVLNAVLRLHEVLLKNPSL</sequence>
<accession>A0A822Z7I5</accession>
<dbReference type="InterPro" id="IPR045249">
    <property type="entry name" value="HARBI1-like"/>
</dbReference>
<dbReference type="PANTHER" id="PTHR22930:SF251">
    <property type="entry name" value="DDE TNP4 DOMAIN-CONTAINING PROTEIN"/>
    <property type="match status" value="1"/>
</dbReference>
<dbReference type="Pfam" id="PF26138">
    <property type="entry name" value="DUF8040"/>
    <property type="match status" value="1"/>
</dbReference>
<evidence type="ECO:0000313" key="2">
    <source>
        <dbReference type="EMBL" id="DAD38926.1"/>
    </source>
</evidence>
<protein>
    <recommendedName>
        <fullName evidence="1">DUF8040 domain-containing protein</fullName>
    </recommendedName>
</protein>
<proteinExistence type="predicted"/>
<evidence type="ECO:0000313" key="3">
    <source>
        <dbReference type="Proteomes" id="UP000607653"/>
    </source>
</evidence>
<reference evidence="2 3" key="1">
    <citation type="journal article" date="2020" name="Mol. Biol. Evol.">
        <title>Distinct Expression and Methylation Patterns for Genes with Different Fates following a Single Whole-Genome Duplication in Flowering Plants.</title>
        <authorList>
            <person name="Shi T."/>
            <person name="Rahmani R.S."/>
            <person name="Gugger P.F."/>
            <person name="Wang M."/>
            <person name="Li H."/>
            <person name="Zhang Y."/>
            <person name="Li Z."/>
            <person name="Wang Q."/>
            <person name="Van de Peer Y."/>
            <person name="Marchal K."/>
            <person name="Chen J."/>
        </authorList>
    </citation>
    <scope>NUCLEOTIDE SEQUENCE [LARGE SCALE GENOMIC DNA]</scope>
    <source>
        <tissue evidence="2">Leaf</tissue>
    </source>
</reference>
<feature type="domain" description="DUF8040" evidence="1">
    <location>
        <begin position="4"/>
        <end position="69"/>
    </location>
</feature>
<dbReference type="Proteomes" id="UP000607653">
    <property type="component" value="Unassembled WGS sequence"/>
</dbReference>
<dbReference type="InterPro" id="IPR058353">
    <property type="entry name" value="DUF8040"/>
</dbReference>
<comment type="caution">
    <text evidence="2">The sequence shown here is derived from an EMBL/GenBank/DDBJ whole genome shotgun (WGS) entry which is preliminary data.</text>
</comment>
<gene>
    <name evidence="2" type="ORF">HUJ06_013248</name>
</gene>
<dbReference type="PANTHER" id="PTHR22930">
    <property type="match status" value="1"/>
</dbReference>
<dbReference type="EMBL" id="DUZY01000005">
    <property type="protein sequence ID" value="DAD38926.1"/>
    <property type="molecule type" value="Genomic_DNA"/>
</dbReference>